<keyword evidence="3" id="KW-0804">Transcription</keyword>
<feature type="domain" description="HTH gntR-type" evidence="4">
    <location>
        <begin position="5"/>
        <end position="73"/>
    </location>
</feature>
<accession>A0A374PD10</accession>
<evidence type="ECO:0000256" key="1">
    <source>
        <dbReference type="ARBA" id="ARBA00023015"/>
    </source>
</evidence>
<evidence type="ECO:0000313" key="6">
    <source>
        <dbReference type="Proteomes" id="UP000263014"/>
    </source>
</evidence>
<dbReference type="SMART" id="SM00345">
    <property type="entry name" value="HTH_GNTR"/>
    <property type="match status" value="2"/>
</dbReference>
<dbReference type="GO" id="GO:0003700">
    <property type="term" value="F:DNA-binding transcription factor activity"/>
    <property type="evidence" value="ECO:0007669"/>
    <property type="project" value="InterPro"/>
</dbReference>
<dbReference type="InterPro" id="IPR041444">
    <property type="entry name" value="HTH_41"/>
</dbReference>
<dbReference type="GO" id="GO:0045892">
    <property type="term" value="P:negative regulation of DNA-templated transcription"/>
    <property type="evidence" value="ECO:0007669"/>
    <property type="project" value="TreeGrafter"/>
</dbReference>
<dbReference type="InterPro" id="IPR036388">
    <property type="entry name" value="WH-like_DNA-bd_sf"/>
</dbReference>
<dbReference type="RefSeq" id="WP_117630424.1">
    <property type="nucleotide sequence ID" value="NZ_QSON01000001.1"/>
</dbReference>
<evidence type="ECO:0000256" key="2">
    <source>
        <dbReference type="ARBA" id="ARBA00023125"/>
    </source>
</evidence>
<comment type="caution">
    <text evidence="5">The sequence shown here is derived from an EMBL/GenBank/DDBJ whole genome shotgun (WGS) entry which is preliminary data.</text>
</comment>
<dbReference type="InterPro" id="IPR000524">
    <property type="entry name" value="Tscrpt_reg_HTH_GntR"/>
</dbReference>
<dbReference type="PANTHER" id="PTHR44846">
    <property type="entry name" value="MANNOSYL-D-GLYCERATE TRANSPORT/METABOLISM SYSTEM REPRESSOR MNGR-RELATED"/>
    <property type="match status" value="1"/>
</dbReference>
<dbReference type="SUPFAM" id="SSF46785">
    <property type="entry name" value="Winged helix' DNA-binding domain"/>
    <property type="match status" value="2"/>
</dbReference>
<dbReference type="EMBL" id="QSON01000001">
    <property type="protein sequence ID" value="RGJ07943.1"/>
    <property type="molecule type" value="Genomic_DNA"/>
</dbReference>
<dbReference type="PROSITE" id="PS50949">
    <property type="entry name" value="HTH_GNTR"/>
    <property type="match status" value="2"/>
</dbReference>
<organism evidence="5 6">
    <name type="scientific">Hungatella hathewayi</name>
    <dbReference type="NCBI Taxonomy" id="154046"/>
    <lineage>
        <taxon>Bacteria</taxon>
        <taxon>Bacillati</taxon>
        <taxon>Bacillota</taxon>
        <taxon>Clostridia</taxon>
        <taxon>Lachnospirales</taxon>
        <taxon>Lachnospiraceae</taxon>
        <taxon>Hungatella</taxon>
    </lineage>
</organism>
<dbReference type="Gene3D" id="1.10.10.10">
    <property type="entry name" value="Winged helix-like DNA-binding domain superfamily/Winged helix DNA-binding domain"/>
    <property type="match status" value="2"/>
</dbReference>
<sequence>MEKNNELNELIYEYYKSRILFGIYRYGEQLKSVPQICASFRLARNTVQIAFNRLEKDGYIKTEKRKVARVAYQGSEELFRENVVRYFALRREGILDVQFSGNLMFSSIWEKGIQNIKLGMQNPTGEADPVGKAASEPIGLYIDVLNTFHNELMLGLFWQSMRYISYFYPPRNDRKANYAVEDLLSVEKAKRLKQETDAYYLNIYLGILDFIETNRETYHLEHEAQIPFTWAIYRQRPQMRYTLASTIIREILWEVYPVGSYLPSLPRMAERYDVSLITVRRTLEVLNSLGITKTYMGVGTKVCLESVDMDIMGRSEIRENLRLHGEAMQILALTVRSVTHYTLESAKGERKEKLLQTISMLRDKNNSILCIDVLMNFISSECPSASIREIYEKLRELVAWGYIFSAVLMGTGQPEVHLHDFICQLENALQADNSGLFADLWQSFIEERLNYFYKKFPLWNASRDAVAAARDTLE</sequence>
<dbReference type="InterPro" id="IPR050679">
    <property type="entry name" value="Bact_HTH_transcr_reg"/>
</dbReference>
<name>A0A374PD10_9FIRM</name>
<dbReference type="GO" id="GO:0003677">
    <property type="term" value="F:DNA binding"/>
    <property type="evidence" value="ECO:0007669"/>
    <property type="project" value="UniProtKB-KW"/>
</dbReference>
<protein>
    <submittedName>
        <fullName evidence="5">GntR family transcriptional regulator</fullName>
    </submittedName>
</protein>
<proteinExistence type="predicted"/>
<reference evidence="5 6" key="1">
    <citation type="submission" date="2018-08" db="EMBL/GenBank/DDBJ databases">
        <title>A genome reference for cultivated species of the human gut microbiota.</title>
        <authorList>
            <person name="Zou Y."/>
            <person name="Xue W."/>
            <person name="Luo G."/>
        </authorList>
    </citation>
    <scope>NUCLEOTIDE SEQUENCE [LARGE SCALE GENOMIC DNA]</scope>
    <source>
        <strain evidence="5 6">TM09-12</strain>
    </source>
</reference>
<evidence type="ECO:0000259" key="4">
    <source>
        <dbReference type="PROSITE" id="PS50949"/>
    </source>
</evidence>
<keyword evidence="1" id="KW-0805">Transcription regulation</keyword>
<dbReference type="Proteomes" id="UP000263014">
    <property type="component" value="Unassembled WGS sequence"/>
</dbReference>
<feature type="domain" description="HTH gntR-type" evidence="4">
    <location>
        <begin position="237"/>
        <end position="305"/>
    </location>
</feature>
<evidence type="ECO:0000313" key="5">
    <source>
        <dbReference type="EMBL" id="RGJ07943.1"/>
    </source>
</evidence>
<dbReference type="Pfam" id="PF14502">
    <property type="entry name" value="HTH_41"/>
    <property type="match status" value="1"/>
</dbReference>
<dbReference type="InterPro" id="IPR036390">
    <property type="entry name" value="WH_DNA-bd_sf"/>
</dbReference>
<evidence type="ECO:0000256" key="3">
    <source>
        <dbReference type="ARBA" id="ARBA00023163"/>
    </source>
</evidence>
<dbReference type="AlphaFoldDB" id="A0A374PD10"/>
<dbReference type="PANTHER" id="PTHR44846:SF1">
    <property type="entry name" value="MANNOSYL-D-GLYCERATE TRANSPORT_METABOLISM SYSTEM REPRESSOR MNGR-RELATED"/>
    <property type="match status" value="1"/>
</dbReference>
<keyword evidence="2" id="KW-0238">DNA-binding</keyword>
<gene>
    <name evidence="5" type="ORF">DXD79_00570</name>
</gene>